<evidence type="ECO:0000313" key="11">
    <source>
        <dbReference type="Proteomes" id="UP000828924"/>
    </source>
</evidence>
<keyword evidence="5 8" id="KW-1133">Transmembrane helix</keyword>
<feature type="transmembrane region" description="Helical" evidence="8">
    <location>
        <begin position="95"/>
        <end position="113"/>
    </location>
</feature>
<dbReference type="InterPro" id="IPR051258">
    <property type="entry name" value="Diverse_Substrate_Transporter"/>
</dbReference>
<evidence type="ECO:0000256" key="5">
    <source>
        <dbReference type="ARBA" id="ARBA00022989"/>
    </source>
</evidence>
<feature type="transmembrane region" description="Helical" evidence="8">
    <location>
        <begin position="67"/>
        <end position="86"/>
    </location>
</feature>
<evidence type="ECO:0000256" key="8">
    <source>
        <dbReference type="SAM" id="Phobius"/>
    </source>
</evidence>
<dbReference type="Gene3D" id="1.10.3730.20">
    <property type="match status" value="1"/>
</dbReference>
<feature type="domain" description="EamA" evidence="9">
    <location>
        <begin position="34"/>
        <end position="167"/>
    </location>
</feature>
<dbReference type="InterPro" id="IPR037185">
    <property type="entry name" value="EmrE-like"/>
</dbReference>
<reference evidence="10 11" key="1">
    <citation type="submission" date="2021-03" db="EMBL/GenBank/DDBJ databases">
        <title>Complete genome of Streptomyces formicae strain 1H-GS9 (DSM 100524).</title>
        <authorList>
            <person name="Atanasov K.E."/>
            <person name="Altabella T."/>
            <person name="Ferrer A."/>
        </authorList>
    </citation>
    <scope>NUCLEOTIDE SEQUENCE [LARGE SCALE GENOMIC DNA]</scope>
    <source>
        <strain evidence="10 11">1H-GS9</strain>
    </source>
</reference>
<evidence type="ECO:0000256" key="2">
    <source>
        <dbReference type="ARBA" id="ARBA00007362"/>
    </source>
</evidence>
<dbReference type="Proteomes" id="UP000828924">
    <property type="component" value="Chromosome"/>
</dbReference>
<dbReference type="SUPFAM" id="SSF103481">
    <property type="entry name" value="Multidrug resistance efflux transporter EmrE"/>
    <property type="match status" value="2"/>
</dbReference>
<comment type="subcellular location">
    <subcellularLocation>
        <location evidence="1">Cell membrane</location>
        <topology evidence="1">Multi-pass membrane protein</topology>
    </subcellularLocation>
</comment>
<protein>
    <submittedName>
        <fullName evidence="10">DMT family transporter</fullName>
    </submittedName>
</protein>
<comment type="similarity">
    <text evidence="2">Belongs to the EamA transporter family.</text>
</comment>
<feature type="transmembrane region" description="Helical" evidence="8">
    <location>
        <begin position="119"/>
        <end position="140"/>
    </location>
</feature>
<feature type="domain" description="EamA" evidence="9">
    <location>
        <begin position="182"/>
        <end position="316"/>
    </location>
</feature>
<keyword evidence="3" id="KW-1003">Cell membrane</keyword>
<dbReference type="InterPro" id="IPR000620">
    <property type="entry name" value="EamA_dom"/>
</dbReference>
<evidence type="ECO:0000313" key="10">
    <source>
        <dbReference type="EMBL" id="UNM15202.1"/>
    </source>
</evidence>
<feature type="transmembrane region" description="Helical" evidence="8">
    <location>
        <begin position="36"/>
        <end position="55"/>
    </location>
</feature>
<proteinExistence type="inferred from homology"/>
<keyword evidence="11" id="KW-1185">Reference proteome</keyword>
<dbReference type="PANTHER" id="PTHR42920">
    <property type="entry name" value="OS03G0707200 PROTEIN-RELATED"/>
    <property type="match status" value="1"/>
</dbReference>
<evidence type="ECO:0000256" key="6">
    <source>
        <dbReference type="ARBA" id="ARBA00023136"/>
    </source>
</evidence>
<organism evidence="10 11">
    <name type="scientific">Streptomyces formicae</name>
    <dbReference type="NCBI Taxonomy" id="1616117"/>
    <lineage>
        <taxon>Bacteria</taxon>
        <taxon>Bacillati</taxon>
        <taxon>Actinomycetota</taxon>
        <taxon>Actinomycetes</taxon>
        <taxon>Kitasatosporales</taxon>
        <taxon>Streptomycetaceae</taxon>
        <taxon>Streptomyces</taxon>
    </lineage>
</organism>
<feature type="transmembrane region" description="Helical" evidence="8">
    <location>
        <begin position="213"/>
        <end position="234"/>
    </location>
</feature>
<evidence type="ECO:0000256" key="3">
    <source>
        <dbReference type="ARBA" id="ARBA00022475"/>
    </source>
</evidence>
<evidence type="ECO:0000256" key="4">
    <source>
        <dbReference type="ARBA" id="ARBA00022692"/>
    </source>
</evidence>
<feature type="transmembrane region" description="Helical" evidence="8">
    <location>
        <begin position="301"/>
        <end position="321"/>
    </location>
</feature>
<evidence type="ECO:0000256" key="1">
    <source>
        <dbReference type="ARBA" id="ARBA00004651"/>
    </source>
</evidence>
<feature type="transmembrane region" description="Helical" evidence="8">
    <location>
        <begin position="152"/>
        <end position="171"/>
    </location>
</feature>
<dbReference type="PANTHER" id="PTHR42920:SF11">
    <property type="entry name" value="INNER MEMBRANE PROTEIN YTFF"/>
    <property type="match status" value="1"/>
</dbReference>
<keyword evidence="4 8" id="KW-0812">Transmembrane</keyword>
<feature type="transmembrane region" description="Helical" evidence="8">
    <location>
        <begin position="276"/>
        <end position="295"/>
    </location>
</feature>
<keyword evidence="6 8" id="KW-0472">Membrane</keyword>
<evidence type="ECO:0000256" key="7">
    <source>
        <dbReference type="SAM" id="MobiDB-lite"/>
    </source>
</evidence>
<name>A0ABY3WV76_9ACTN</name>
<dbReference type="Pfam" id="PF00892">
    <property type="entry name" value="EamA"/>
    <property type="match status" value="2"/>
</dbReference>
<feature type="transmembrane region" description="Helical" evidence="8">
    <location>
        <begin position="246"/>
        <end position="264"/>
    </location>
</feature>
<feature type="region of interest" description="Disordered" evidence="7">
    <location>
        <begin position="1"/>
        <end position="27"/>
    </location>
</feature>
<sequence length="376" mass="39102">MAVLERNGVSSTSAGSAARKAGTPAGRRAQVSGTGLLLALVSTLVWSGSFVTARALHDSVPPVQHAFWRWVVAIVAVAPFAARPAWRQRHLIRRHLGFVTLAALLGVTVYNTLVHQAALTTTAGTMGMIMAASPVLMALYERIGGAPLGARRVTGILIACAGVLLLVGPASGKGSLVPELTPGDGWVMAAAACFASYSALLKRRPAELGGLPFLFSTFVLGALMLLPAYGISLAVQGGFEPRAGTVGPLLYVGVFSSAVAFLAWNKAIALIGAGRAGVVYYLQPVFVALLSFVVLDEPFGPGQALCLALILGGVALGAASARTPRRARYRQAVEARSAGGTRPARRTRPVRGRRCRAAGWASASRCSGPRSSWIAR</sequence>
<feature type="transmembrane region" description="Helical" evidence="8">
    <location>
        <begin position="183"/>
        <end position="201"/>
    </location>
</feature>
<accession>A0ABY3WV76</accession>
<dbReference type="EMBL" id="CP071872">
    <property type="protein sequence ID" value="UNM15202.1"/>
    <property type="molecule type" value="Genomic_DNA"/>
</dbReference>
<gene>
    <name evidence="10" type="ORF">J4032_30400</name>
</gene>
<evidence type="ECO:0000259" key="9">
    <source>
        <dbReference type="Pfam" id="PF00892"/>
    </source>
</evidence>